<dbReference type="InterPro" id="IPR025406">
    <property type="entry name" value="DUF4132"/>
</dbReference>
<comment type="caution">
    <text evidence="2">The sequence shown here is derived from an EMBL/GenBank/DDBJ whole genome shotgun (WGS) entry which is preliminary data.</text>
</comment>
<dbReference type="EMBL" id="BOPF01000015">
    <property type="protein sequence ID" value="GIJ47475.1"/>
    <property type="molecule type" value="Genomic_DNA"/>
</dbReference>
<gene>
    <name evidence="2" type="ORF">Val02_43610</name>
</gene>
<dbReference type="Proteomes" id="UP000619260">
    <property type="component" value="Unassembled WGS sequence"/>
</dbReference>
<feature type="domain" description="DUF4132" evidence="1">
    <location>
        <begin position="28"/>
        <end position="209"/>
    </location>
</feature>
<organism evidence="2 3">
    <name type="scientific">Virgisporangium aliadipatigenens</name>
    <dbReference type="NCBI Taxonomy" id="741659"/>
    <lineage>
        <taxon>Bacteria</taxon>
        <taxon>Bacillati</taxon>
        <taxon>Actinomycetota</taxon>
        <taxon>Actinomycetes</taxon>
        <taxon>Micromonosporales</taxon>
        <taxon>Micromonosporaceae</taxon>
        <taxon>Virgisporangium</taxon>
    </lineage>
</organism>
<reference evidence="2" key="1">
    <citation type="submission" date="2021-01" db="EMBL/GenBank/DDBJ databases">
        <title>Whole genome shotgun sequence of Virgisporangium aliadipatigenens NBRC 105644.</title>
        <authorList>
            <person name="Komaki H."/>
            <person name="Tamura T."/>
        </authorList>
    </citation>
    <scope>NUCLEOTIDE SEQUENCE</scope>
    <source>
        <strain evidence="2">NBRC 105644</strain>
    </source>
</reference>
<accession>A0A8J3YP65</accession>
<evidence type="ECO:0000313" key="2">
    <source>
        <dbReference type="EMBL" id="GIJ47475.1"/>
    </source>
</evidence>
<name>A0A8J3YP65_9ACTN</name>
<dbReference type="AlphaFoldDB" id="A0A8J3YP65"/>
<proteinExistence type="predicted"/>
<sequence length="290" mass="32067">MTWLATAGGYEVTVRSGKVVCRNSKKTELRTVPPAVRKDPVTVAAQQLIEWLERHQKQCHAEVEKWMVRSLPVPSKLLSEVWADDAWRTVLTDLVVAAVDADGGWDPDEVGFLRDAGDKGIGLVNLDGETVRVETERIAIPHPVLLSDLDDLREFAADLEVRQSLDQLFRETWVRPAIADPQAHSVNDYAGGRYAELRHLMARASSLGYQVKGGYAVCRVFEGGETVEARSWVGSDDPYYSTETGDLVFTDKAGVGRLLRAVGPVTWSEGMRMAAALYAGRVVEKQEEEA</sequence>
<dbReference type="Pfam" id="PF13569">
    <property type="entry name" value="DUF4132"/>
    <property type="match status" value="1"/>
</dbReference>
<keyword evidence="3" id="KW-1185">Reference proteome</keyword>
<evidence type="ECO:0000313" key="3">
    <source>
        <dbReference type="Proteomes" id="UP000619260"/>
    </source>
</evidence>
<protein>
    <recommendedName>
        <fullName evidence="1">DUF4132 domain-containing protein</fullName>
    </recommendedName>
</protein>
<evidence type="ECO:0000259" key="1">
    <source>
        <dbReference type="Pfam" id="PF13569"/>
    </source>
</evidence>
<dbReference type="RefSeq" id="WP_203900984.1">
    <property type="nucleotide sequence ID" value="NZ_BOPF01000015.1"/>
</dbReference>